<name>A0A1R3KYW5_9ROSI</name>
<dbReference type="OrthoDB" id="1403954at2759"/>
<proteinExistence type="predicted"/>
<evidence type="ECO:0000313" key="2">
    <source>
        <dbReference type="Proteomes" id="UP000187203"/>
    </source>
</evidence>
<protein>
    <submittedName>
        <fullName evidence="1">Uncharacterized protein</fullName>
    </submittedName>
</protein>
<dbReference type="Proteomes" id="UP000187203">
    <property type="component" value="Unassembled WGS sequence"/>
</dbReference>
<organism evidence="1 2">
    <name type="scientific">Corchorus olitorius</name>
    <dbReference type="NCBI Taxonomy" id="93759"/>
    <lineage>
        <taxon>Eukaryota</taxon>
        <taxon>Viridiplantae</taxon>
        <taxon>Streptophyta</taxon>
        <taxon>Embryophyta</taxon>
        <taxon>Tracheophyta</taxon>
        <taxon>Spermatophyta</taxon>
        <taxon>Magnoliopsida</taxon>
        <taxon>eudicotyledons</taxon>
        <taxon>Gunneridae</taxon>
        <taxon>Pentapetalae</taxon>
        <taxon>rosids</taxon>
        <taxon>malvids</taxon>
        <taxon>Malvales</taxon>
        <taxon>Malvaceae</taxon>
        <taxon>Grewioideae</taxon>
        <taxon>Apeibeae</taxon>
        <taxon>Corchorus</taxon>
    </lineage>
</organism>
<dbReference type="AlphaFoldDB" id="A0A1R3KYW5"/>
<evidence type="ECO:0000313" key="1">
    <source>
        <dbReference type="EMBL" id="OMP12303.1"/>
    </source>
</evidence>
<sequence>MSVHYQHSFLVSSPLLETNSLTISNLNISESNLVGIWDVNITFGHSMDDYAEVTNYNILAGSIYYKQVSNIHARNNLLAKAKAMSFYVREKEHTRVQLEFKKAGLEAKRPGLEDEAIKEINKEFENGVMNFSLEIVVQAEFEKWGKIWTGLDSYRIGCRYCWDIVAGIDRVSRKGRLLDAMAAFCD</sequence>
<accession>A0A1R3KYW5</accession>
<dbReference type="EMBL" id="AWUE01009569">
    <property type="protein sequence ID" value="OMP12303.1"/>
    <property type="molecule type" value="Genomic_DNA"/>
</dbReference>
<comment type="caution">
    <text evidence="1">The sequence shown here is derived from an EMBL/GenBank/DDBJ whole genome shotgun (WGS) entry which is preliminary data.</text>
</comment>
<keyword evidence="2" id="KW-1185">Reference proteome</keyword>
<gene>
    <name evidence="1" type="ORF">COLO4_03320</name>
</gene>
<reference evidence="2" key="1">
    <citation type="submission" date="2013-09" db="EMBL/GenBank/DDBJ databases">
        <title>Corchorus olitorius genome sequencing.</title>
        <authorList>
            <person name="Alam M."/>
            <person name="Haque M.S."/>
            <person name="Islam M.S."/>
            <person name="Emdad E.M."/>
            <person name="Islam M.M."/>
            <person name="Ahmed B."/>
            <person name="Halim A."/>
            <person name="Hossen Q.M.M."/>
            <person name="Hossain M.Z."/>
            <person name="Ahmed R."/>
            <person name="Khan M.M."/>
            <person name="Islam R."/>
            <person name="Rashid M.M."/>
            <person name="Khan S.A."/>
            <person name="Rahman M.S."/>
            <person name="Alam M."/>
            <person name="Yahiya A.S."/>
            <person name="Khan M.S."/>
            <person name="Azam M.S."/>
            <person name="Haque T."/>
            <person name="Lashkar M.Z.H."/>
            <person name="Akhand A.I."/>
            <person name="Morshed G."/>
            <person name="Roy S."/>
            <person name="Uddin K.S."/>
            <person name="Rabeya T."/>
            <person name="Hossain A.S."/>
            <person name="Chowdhury A."/>
            <person name="Snigdha A.R."/>
            <person name="Mortoza M.S."/>
            <person name="Matin S.A."/>
            <person name="Hoque S.M.E."/>
            <person name="Islam M.K."/>
            <person name="Roy D.K."/>
            <person name="Haider R."/>
            <person name="Moosa M.M."/>
            <person name="Elias S.M."/>
            <person name="Hasan A.M."/>
            <person name="Jahan S."/>
            <person name="Shafiuddin M."/>
            <person name="Mahmood N."/>
            <person name="Shommy N.S."/>
        </authorList>
    </citation>
    <scope>NUCLEOTIDE SEQUENCE [LARGE SCALE GENOMIC DNA]</scope>
    <source>
        <strain evidence="2">cv. O-4</strain>
    </source>
</reference>